<comment type="caution">
    <text evidence="4">The sequence shown here is derived from an EMBL/GenBank/DDBJ whole genome shotgun (WGS) entry which is preliminary data.</text>
</comment>
<dbReference type="InterPro" id="IPR015510">
    <property type="entry name" value="PGRP"/>
</dbReference>
<dbReference type="AlphaFoldDB" id="A0A919NH65"/>
<feature type="signal peptide" evidence="2">
    <location>
        <begin position="1"/>
        <end position="31"/>
    </location>
</feature>
<dbReference type="GO" id="GO:0008270">
    <property type="term" value="F:zinc ion binding"/>
    <property type="evidence" value="ECO:0007669"/>
    <property type="project" value="InterPro"/>
</dbReference>
<dbReference type="Gene3D" id="3.40.80.10">
    <property type="entry name" value="Peptidoglycan recognition protein-like"/>
    <property type="match status" value="1"/>
</dbReference>
<dbReference type="Proteomes" id="UP000623608">
    <property type="component" value="Unassembled WGS sequence"/>
</dbReference>
<dbReference type="PANTHER" id="PTHR11022:SF41">
    <property type="entry name" value="PEPTIDOGLYCAN-RECOGNITION PROTEIN LC-RELATED"/>
    <property type="match status" value="1"/>
</dbReference>
<keyword evidence="5" id="KW-1185">Reference proteome</keyword>
<proteinExistence type="inferred from homology"/>
<dbReference type="Pfam" id="PF01510">
    <property type="entry name" value="Amidase_2"/>
    <property type="match status" value="1"/>
</dbReference>
<organism evidence="4 5">
    <name type="scientific">Paractinoplanes tereljensis</name>
    <dbReference type="NCBI Taxonomy" id="571912"/>
    <lineage>
        <taxon>Bacteria</taxon>
        <taxon>Bacillati</taxon>
        <taxon>Actinomycetota</taxon>
        <taxon>Actinomycetes</taxon>
        <taxon>Micromonosporales</taxon>
        <taxon>Micromonosporaceae</taxon>
        <taxon>Paractinoplanes</taxon>
    </lineage>
</organism>
<dbReference type="RefSeq" id="WP_203798478.1">
    <property type="nucleotide sequence ID" value="NZ_BOMY01000002.1"/>
</dbReference>
<dbReference type="SMART" id="SM00701">
    <property type="entry name" value="PGRP"/>
    <property type="match status" value="1"/>
</dbReference>
<evidence type="ECO:0000259" key="3">
    <source>
        <dbReference type="SMART" id="SM00701"/>
    </source>
</evidence>
<dbReference type="InterPro" id="IPR036505">
    <property type="entry name" value="Amidase/PGRP_sf"/>
</dbReference>
<sequence>MHRYRTKFRAVLVFATAAATVAAGPVPPASAADPAVQTVPFAEAATAHATRPFSLLGISWADPGASVDGTIRVRTRALGTGRWTPWQAVEADGTAAGDRRGTSDPLWVGASDAVEAHVAGARRPLPAGLRVDLINPKAAPARPPAVMSRRAESATSARSAVPMPARPVPRMVTRAGWGANESIVRVAPSYTGPVQVFFVHHTATGNGYSCADSAAIVRGIQAYQVRTRGWDDIGYNFLVDKCGRIFEGRGGGVGRSVLGAHTMGFNSNASSIAVIGTFSGVGVTATVRTAIATVAAYKLGAAGNPPNGKVVLTSGGGPRYAAGAKAVLWRIAGHRDAGLTECPGTTLYRQLPAIRAIAGAGPAGLRYLRMPGASNYATTLYTKGLIRPLWNVTTPSALIARFEVYVDGELAVATPGTHRTTTLRVSPGGHVVTIRALHLSGRATMVGANVISDAVAPVFASGPTLALRTGSLNGTVPVQLQWTADDVNGVAAVAMTQPSTMNLGTAVHSRNGALAPGRPVTFALRAADRAGNTVDGSVTRTPVVVSETAAQRSGTWRTLSNPGYLGGVALGGIAAGSAATWTFTGSSAAIAVSRAAQSGQIRIFVDDADQGVVDLRSPQTVYRQAVWSRSWPTSGSHTVRVEVERPGVVLDGLVVLR</sequence>
<feature type="domain" description="Peptidoglycan recognition protein family" evidence="3">
    <location>
        <begin position="169"/>
        <end position="317"/>
    </location>
</feature>
<evidence type="ECO:0000256" key="2">
    <source>
        <dbReference type="SAM" id="SignalP"/>
    </source>
</evidence>
<dbReference type="SUPFAM" id="SSF55846">
    <property type="entry name" value="N-acetylmuramoyl-L-alanine amidase-like"/>
    <property type="match status" value="1"/>
</dbReference>
<evidence type="ECO:0000313" key="4">
    <source>
        <dbReference type="EMBL" id="GIF17921.1"/>
    </source>
</evidence>
<evidence type="ECO:0000256" key="1">
    <source>
        <dbReference type="ARBA" id="ARBA00007553"/>
    </source>
</evidence>
<reference evidence="4" key="1">
    <citation type="submission" date="2021-01" db="EMBL/GenBank/DDBJ databases">
        <title>Whole genome shotgun sequence of Actinoplanes tereljensis NBRC 105297.</title>
        <authorList>
            <person name="Komaki H."/>
            <person name="Tamura T."/>
        </authorList>
    </citation>
    <scope>NUCLEOTIDE SEQUENCE</scope>
    <source>
        <strain evidence="4">NBRC 105297</strain>
    </source>
</reference>
<protein>
    <recommendedName>
        <fullName evidence="3">Peptidoglycan recognition protein family domain-containing protein</fullName>
    </recommendedName>
</protein>
<dbReference type="Gene3D" id="2.60.120.260">
    <property type="entry name" value="Galactose-binding domain-like"/>
    <property type="match status" value="1"/>
</dbReference>
<dbReference type="CDD" id="cd06583">
    <property type="entry name" value="PGRP"/>
    <property type="match status" value="1"/>
</dbReference>
<accession>A0A919NH65</accession>
<dbReference type="InterPro" id="IPR006619">
    <property type="entry name" value="PGRP_domain_met/bac"/>
</dbReference>
<dbReference type="EMBL" id="BOMY01000002">
    <property type="protein sequence ID" value="GIF17921.1"/>
    <property type="molecule type" value="Genomic_DNA"/>
</dbReference>
<evidence type="ECO:0000313" key="5">
    <source>
        <dbReference type="Proteomes" id="UP000623608"/>
    </source>
</evidence>
<feature type="chain" id="PRO_5036719612" description="Peptidoglycan recognition protein family domain-containing protein" evidence="2">
    <location>
        <begin position="32"/>
        <end position="657"/>
    </location>
</feature>
<dbReference type="PANTHER" id="PTHR11022">
    <property type="entry name" value="PEPTIDOGLYCAN RECOGNITION PROTEIN"/>
    <property type="match status" value="1"/>
</dbReference>
<keyword evidence="2" id="KW-0732">Signal</keyword>
<dbReference type="InterPro" id="IPR002502">
    <property type="entry name" value="Amidase_domain"/>
</dbReference>
<dbReference type="GO" id="GO:0009253">
    <property type="term" value="P:peptidoglycan catabolic process"/>
    <property type="evidence" value="ECO:0007669"/>
    <property type="project" value="InterPro"/>
</dbReference>
<dbReference type="GO" id="GO:0008745">
    <property type="term" value="F:N-acetylmuramoyl-L-alanine amidase activity"/>
    <property type="evidence" value="ECO:0007669"/>
    <property type="project" value="InterPro"/>
</dbReference>
<comment type="similarity">
    <text evidence="1">Belongs to the N-acetylmuramoyl-L-alanine amidase 2 family.</text>
</comment>
<gene>
    <name evidence="4" type="ORF">Ate02nite_06510</name>
</gene>
<dbReference type="CDD" id="cd02795">
    <property type="entry name" value="CBM6-CBM35-CBM36_like"/>
    <property type="match status" value="1"/>
</dbReference>
<name>A0A919NH65_9ACTN</name>